<sequence>METLTYSVEEIAKLLRIARGVAYQGVRDGEIPAVRMGRRWLIPRDRFHAWLNGETEDGGEG</sequence>
<dbReference type="InterPro" id="IPR010093">
    <property type="entry name" value="SinI_DNA-bd"/>
</dbReference>
<dbReference type="RefSeq" id="WP_337699363.1">
    <property type="nucleotide sequence ID" value="NZ_JBBEGM010000001.1"/>
</dbReference>
<accession>A0ABU8LZ92</accession>
<proteinExistence type="predicted"/>
<reference evidence="2 3" key="1">
    <citation type="submission" date="2024-03" db="EMBL/GenBank/DDBJ databases">
        <title>Actinomycetospora sp. OC33-EN07, a novel actinomycete isolated from wild orchid (Aerides multiflora).</title>
        <authorList>
            <person name="Suriyachadkun C."/>
        </authorList>
    </citation>
    <scope>NUCLEOTIDE SEQUENCE [LARGE SCALE GENOMIC DNA]</scope>
    <source>
        <strain evidence="2 3">OC33-EN07</strain>
    </source>
</reference>
<organism evidence="2 3">
    <name type="scientific">Actinomycetospora flava</name>
    <dbReference type="NCBI Taxonomy" id="3129232"/>
    <lineage>
        <taxon>Bacteria</taxon>
        <taxon>Bacillati</taxon>
        <taxon>Actinomycetota</taxon>
        <taxon>Actinomycetes</taxon>
        <taxon>Pseudonocardiales</taxon>
        <taxon>Pseudonocardiaceae</taxon>
        <taxon>Actinomycetospora</taxon>
    </lineage>
</organism>
<name>A0ABU8LZ92_9PSEU</name>
<dbReference type="NCBIfam" id="TIGR01764">
    <property type="entry name" value="excise"/>
    <property type="match status" value="1"/>
</dbReference>
<gene>
    <name evidence="2" type="ORF">WCD58_03085</name>
</gene>
<evidence type="ECO:0000313" key="2">
    <source>
        <dbReference type="EMBL" id="MEJ2860121.1"/>
    </source>
</evidence>
<feature type="domain" description="Helix-turn-helix" evidence="1">
    <location>
        <begin position="6"/>
        <end position="53"/>
    </location>
</feature>
<protein>
    <submittedName>
        <fullName evidence="2">Helix-turn-helix domain-containing protein</fullName>
    </submittedName>
</protein>
<dbReference type="Pfam" id="PF12728">
    <property type="entry name" value="HTH_17"/>
    <property type="match status" value="1"/>
</dbReference>
<keyword evidence="3" id="KW-1185">Reference proteome</keyword>
<evidence type="ECO:0000259" key="1">
    <source>
        <dbReference type="Pfam" id="PF12728"/>
    </source>
</evidence>
<comment type="caution">
    <text evidence="2">The sequence shown here is derived from an EMBL/GenBank/DDBJ whole genome shotgun (WGS) entry which is preliminary data.</text>
</comment>
<dbReference type="InterPro" id="IPR041657">
    <property type="entry name" value="HTH_17"/>
</dbReference>
<dbReference type="Proteomes" id="UP001369736">
    <property type="component" value="Unassembled WGS sequence"/>
</dbReference>
<dbReference type="EMBL" id="JBBEGM010000001">
    <property type="protein sequence ID" value="MEJ2860121.1"/>
    <property type="molecule type" value="Genomic_DNA"/>
</dbReference>
<evidence type="ECO:0000313" key="3">
    <source>
        <dbReference type="Proteomes" id="UP001369736"/>
    </source>
</evidence>